<dbReference type="Ensembl" id="ENSGALT00010004352.1">
    <property type="protein sequence ID" value="ENSGALP00010002632.1"/>
    <property type="gene ID" value="ENSGALG00010001902.1"/>
</dbReference>
<proteinExistence type="inferred from homology"/>
<dbReference type="OrthoDB" id="1667587at2759"/>
<dbReference type="Gene3D" id="2.130.10.10">
    <property type="entry name" value="YVTN repeat-like/Quinoprotein amine dehydrogenase"/>
    <property type="match status" value="1"/>
</dbReference>
<evidence type="ECO:0000256" key="2">
    <source>
        <dbReference type="ARBA" id="ARBA00022574"/>
    </source>
</evidence>
<organism evidence="7 8">
    <name type="scientific">Gallus gallus</name>
    <name type="common">Chicken</name>
    <dbReference type="NCBI Taxonomy" id="9031"/>
    <lineage>
        <taxon>Eukaryota</taxon>
        <taxon>Metazoa</taxon>
        <taxon>Chordata</taxon>
        <taxon>Craniata</taxon>
        <taxon>Vertebrata</taxon>
        <taxon>Euteleostomi</taxon>
        <taxon>Archelosauria</taxon>
        <taxon>Archosauria</taxon>
        <taxon>Dinosauria</taxon>
        <taxon>Saurischia</taxon>
        <taxon>Theropoda</taxon>
        <taxon>Coelurosauria</taxon>
        <taxon>Aves</taxon>
        <taxon>Neognathae</taxon>
        <taxon>Galloanserae</taxon>
        <taxon>Galliformes</taxon>
        <taxon>Phasianidae</taxon>
        <taxon>Phasianinae</taxon>
        <taxon>Gallus</taxon>
    </lineage>
</organism>
<dbReference type="PANTHER" id="PTHR11227">
    <property type="entry name" value="WD-REPEAT PROTEIN INTERACTING WITH PHOSPHOINOSIDES WIPI -RELATED"/>
    <property type="match status" value="1"/>
</dbReference>
<dbReference type="SMART" id="SM00320">
    <property type="entry name" value="WD40"/>
    <property type="match status" value="2"/>
</dbReference>
<evidence type="ECO:0000313" key="8">
    <source>
        <dbReference type="Proteomes" id="UP000000539"/>
    </source>
</evidence>
<protein>
    <submittedName>
        <fullName evidence="7">WD repeat domain 45</fullName>
    </submittedName>
</protein>
<reference evidence="7" key="2">
    <citation type="submission" date="2025-09" db="UniProtKB">
        <authorList>
            <consortium name="Ensembl"/>
        </authorList>
    </citation>
    <scope>IDENTIFICATION</scope>
    <source>
        <strain evidence="7">broiler</strain>
    </source>
</reference>
<accession>A0A8V0X7M0</accession>
<dbReference type="GeneTree" id="ENSGT00940000155657"/>
<keyword evidence="8" id="KW-1185">Reference proteome</keyword>
<evidence type="ECO:0000256" key="4">
    <source>
        <dbReference type="ARBA" id="ARBA00023006"/>
    </source>
</evidence>
<reference evidence="7" key="1">
    <citation type="submission" date="2025-08" db="UniProtKB">
        <authorList>
            <consortium name="Ensembl"/>
        </authorList>
    </citation>
    <scope>IDENTIFICATION</scope>
    <source>
        <strain evidence="7">broiler</strain>
    </source>
</reference>
<keyword evidence="3" id="KW-0677">Repeat</keyword>
<gene>
    <name evidence="7" type="primary">WDR45</name>
</gene>
<dbReference type="SUPFAM" id="SSF50978">
    <property type="entry name" value="WD40 repeat-like"/>
    <property type="match status" value="1"/>
</dbReference>
<name>A0A8V0X7M0_CHICK</name>
<comment type="similarity">
    <text evidence="6">Belongs to the WD repeat PROPPIN family.</text>
</comment>
<dbReference type="InterPro" id="IPR048720">
    <property type="entry name" value="PROPPIN"/>
</dbReference>
<evidence type="ECO:0000256" key="3">
    <source>
        <dbReference type="ARBA" id="ARBA00022737"/>
    </source>
</evidence>
<dbReference type="GO" id="GO:0006914">
    <property type="term" value="P:autophagy"/>
    <property type="evidence" value="ECO:0007669"/>
    <property type="project" value="UniProtKB-KW"/>
</dbReference>
<comment type="subcellular location">
    <subcellularLocation>
        <location evidence="1">Preautophagosomal structure</location>
    </subcellularLocation>
</comment>
<dbReference type="Pfam" id="PF21032">
    <property type="entry name" value="PROPPIN"/>
    <property type="match status" value="1"/>
</dbReference>
<evidence type="ECO:0000256" key="1">
    <source>
        <dbReference type="ARBA" id="ARBA00004329"/>
    </source>
</evidence>
<dbReference type="InterPro" id="IPR015943">
    <property type="entry name" value="WD40/YVTN_repeat-like_dom_sf"/>
</dbReference>
<dbReference type="AlphaFoldDB" id="A0A8V0X7M0"/>
<dbReference type="Proteomes" id="UP000000539">
    <property type="component" value="Unassembled WGS sequence"/>
</dbReference>
<dbReference type="InterPro" id="IPR001680">
    <property type="entry name" value="WD40_rpt"/>
</dbReference>
<evidence type="ECO:0000256" key="6">
    <source>
        <dbReference type="ARBA" id="ARBA00025740"/>
    </source>
</evidence>
<evidence type="ECO:0000256" key="5">
    <source>
        <dbReference type="ARBA" id="ARBA00023121"/>
    </source>
</evidence>
<keyword evidence="5" id="KW-0446">Lipid-binding</keyword>
<sequence length="289" mass="30620">MAQGRGVNSLRFNQDQSCFCVAMDSGVRIFNVEPLMEKGHLDAEQVGSVGLVEMLNRSNLLAIVGGGSNPKFPDVSGICDLCPSLEKQLLVFPGHKCGSLQLVDLGSAAPGTSVAPVTINAHQSEVGCAALSPPGTLLASASRRGTLLRLFDTHSRLRLLELRRGTDPATLYCLSFSADSAFLCASSDRGTLHVFALRDTRLNRRSALARVGGVGPVLRPYAESQWSLCSFALPEGTAQCAFGTATHGPTSVIAVCSDGTFQKFLFSPGGSCNRAAFDVFLDICDDDDF</sequence>
<keyword evidence="2" id="KW-0853">WD repeat</keyword>
<dbReference type="GO" id="GO:0008289">
    <property type="term" value="F:lipid binding"/>
    <property type="evidence" value="ECO:0007669"/>
    <property type="project" value="UniProtKB-KW"/>
</dbReference>
<dbReference type="GO" id="GO:0000407">
    <property type="term" value="C:phagophore assembly site"/>
    <property type="evidence" value="ECO:0007669"/>
    <property type="project" value="UniProtKB-SubCell"/>
</dbReference>
<keyword evidence="4" id="KW-0072">Autophagy</keyword>
<evidence type="ECO:0000313" key="7">
    <source>
        <dbReference type="Ensembl" id="ENSGALP00010002632.1"/>
    </source>
</evidence>
<dbReference type="InterPro" id="IPR036322">
    <property type="entry name" value="WD40_repeat_dom_sf"/>
</dbReference>